<feature type="transmembrane region" description="Helical" evidence="1">
    <location>
        <begin position="37"/>
        <end position="60"/>
    </location>
</feature>
<gene>
    <name evidence="2" type="ORF">NCTC11048_00625</name>
</gene>
<organism evidence="2 3">
    <name type="scientific">Staphylococcus intermedius NCTC 11048</name>
    <dbReference type="NCBI Taxonomy" id="1141106"/>
    <lineage>
        <taxon>Bacteria</taxon>
        <taxon>Bacillati</taxon>
        <taxon>Bacillota</taxon>
        <taxon>Bacilli</taxon>
        <taxon>Bacillales</taxon>
        <taxon>Staphylococcaceae</taxon>
        <taxon>Staphylococcus</taxon>
        <taxon>Staphylococcus intermedius group</taxon>
    </lineage>
</organism>
<dbReference type="EMBL" id="UHDP01000003">
    <property type="protein sequence ID" value="SUM45638.1"/>
    <property type="molecule type" value="Genomic_DNA"/>
</dbReference>
<evidence type="ECO:0000313" key="2">
    <source>
        <dbReference type="EMBL" id="SUM45638.1"/>
    </source>
</evidence>
<dbReference type="AlphaFoldDB" id="A0A380G5V2"/>
<accession>A0A380G5V2</accession>
<keyword evidence="1" id="KW-0472">Membrane</keyword>
<dbReference type="OrthoDB" id="2407175at2"/>
<keyword evidence="1" id="KW-1133">Transmembrane helix</keyword>
<dbReference type="RefSeq" id="WP_019167360.1">
    <property type="nucleotide sequence ID" value="NZ_CAIB01000025.1"/>
</dbReference>
<keyword evidence="3" id="KW-1185">Reference proteome</keyword>
<proteinExistence type="predicted"/>
<sequence length="64" mass="7676">MHKNQEKYIKSLPLIGMLISVILAILFFFFWKAEGPFWKIILYCLLPFFVNTAVYLSYVITKKW</sequence>
<keyword evidence="1" id="KW-0812">Transmembrane</keyword>
<name>A0A380G5V2_STAIN</name>
<feature type="transmembrane region" description="Helical" evidence="1">
    <location>
        <begin position="12"/>
        <end position="31"/>
    </location>
</feature>
<reference evidence="2 3" key="1">
    <citation type="submission" date="2018-06" db="EMBL/GenBank/DDBJ databases">
        <authorList>
            <consortium name="Pathogen Informatics"/>
            <person name="Doyle S."/>
        </authorList>
    </citation>
    <scope>NUCLEOTIDE SEQUENCE [LARGE SCALE GENOMIC DNA]</scope>
    <source>
        <strain evidence="3">NCTC 11048</strain>
    </source>
</reference>
<dbReference type="Proteomes" id="UP000255549">
    <property type="component" value="Unassembled WGS sequence"/>
</dbReference>
<evidence type="ECO:0000313" key="3">
    <source>
        <dbReference type="Proteomes" id="UP000255549"/>
    </source>
</evidence>
<evidence type="ECO:0000256" key="1">
    <source>
        <dbReference type="SAM" id="Phobius"/>
    </source>
</evidence>
<protein>
    <submittedName>
        <fullName evidence="2">Doubtful CDS</fullName>
    </submittedName>
</protein>